<name>A0A420YN80_9PEZI</name>
<dbReference type="Gene3D" id="3.30.1600.10">
    <property type="entry name" value="SIR2/SIRT2 'Small Domain"/>
    <property type="match status" value="1"/>
</dbReference>
<dbReference type="InterPro" id="IPR050134">
    <property type="entry name" value="NAD-dep_sirtuin_deacylases"/>
</dbReference>
<dbReference type="OrthoDB" id="424302at2759"/>
<dbReference type="PANTHER" id="PTHR11085">
    <property type="entry name" value="NAD-DEPENDENT PROTEIN DEACYLASE SIRTUIN-5, MITOCHONDRIAL-RELATED"/>
    <property type="match status" value="1"/>
</dbReference>
<evidence type="ECO:0000256" key="1">
    <source>
        <dbReference type="ARBA" id="ARBA00006924"/>
    </source>
</evidence>
<dbReference type="GO" id="GO:0005634">
    <property type="term" value="C:nucleus"/>
    <property type="evidence" value="ECO:0007669"/>
    <property type="project" value="TreeGrafter"/>
</dbReference>
<dbReference type="InterPro" id="IPR026591">
    <property type="entry name" value="Sirtuin_cat_small_dom_sf"/>
</dbReference>
<keyword evidence="3" id="KW-0520">NAD</keyword>
<dbReference type="Proteomes" id="UP000275385">
    <property type="component" value="Unassembled WGS sequence"/>
</dbReference>
<evidence type="ECO:0000313" key="6">
    <source>
        <dbReference type="EMBL" id="RKU49349.1"/>
    </source>
</evidence>
<dbReference type="GO" id="GO:0017136">
    <property type="term" value="F:histone deacetylase activity, NAD-dependent"/>
    <property type="evidence" value="ECO:0007669"/>
    <property type="project" value="TreeGrafter"/>
</dbReference>
<dbReference type="Pfam" id="PF02146">
    <property type="entry name" value="SIR2"/>
    <property type="match status" value="1"/>
</dbReference>
<comment type="caution">
    <text evidence="6">The sequence shown here is derived from an EMBL/GenBank/DDBJ whole genome shotgun (WGS) entry which is preliminary data.</text>
</comment>
<protein>
    <recommendedName>
        <fullName evidence="5">Deacetylase sirtuin-type domain-containing protein</fullName>
    </recommendedName>
</protein>
<dbReference type="PANTHER" id="PTHR11085:SF10">
    <property type="entry name" value="NAD-DEPENDENT PROTEIN DEACYLASE SIRTUIN-5, MITOCHONDRIAL-RELATED"/>
    <property type="match status" value="1"/>
</dbReference>
<dbReference type="AlphaFoldDB" id="A0A420YN80"/>
<keyword evidence="2" id="KW-0808">Transferase</keyword>
<accession>A0A420YN80</accession>
<gene>
    <name evidence="6" type="ORF">DL546_009889</name>
</gene>
<evidence type="ECO:0000259" key="5">
    <source>
        <dbReference type="PROSITE" id="PS50305"/>
    </source>
</evidence>
<keyword evidence="7" id="KW-1185">Reference proteome</keyword>
<comment type="caution">
    <text evidence="4">Lacks conserved residue(s) required for the propagation of feature annotation.</text>
</comment>
<proteinExistence type="inferred from homology"/>
<dbReference type="InterPro" id="IPR003000">
    <property type="entry name" value="Sirtuin"/>
</dbReference>
<dbReference type="InterPro" id="IPR026590">
    <property type="entry name" value="Ssirtuin_cat_dom"/>
</dbReference>
<evidence type="ECO:0000256" key="3">
    <source>
        <dbReference type="ARBA" id="ARBA00023027"/>
    </source>
</evidence>
<evidence type="ECO:0000313" key="7">
    <source>
        <dbReference type="Proteomes" id="UP000275385"/>
    </source>
</evidence>
<dbReference type="PROSITE" id="PS50305">
    <property type="entry name" value="SIRTUIN"/>
    <property type="match status" value="1"/>
</dbReference>
<comment type="similarity">
    <text evidence="1">Belongs to the sirtuin family. Class I subfamily.</text>
</comment>
<sequence>MFRIPQFSSRSIPKPAILPRSLFTMSPASPSQTSISALHTRLSSARRLLALCGAGLSASSGLPTFRGAGGLWRNHDATALATPEAFNADPGLVWLFYAYRRHMALKAQPNDGHRALAKLADKSVKGGVDFLCLSQNVDGLHVRAGHDRGKLRLLHGSLFDIKCTRCDWVEKDNYADPFCPALAAAAEDPEPGQSHPLLDPNTHLEQIPRSEIPTCSKWTSAVVYPAAGYIERARGRGTSVVHVNMDVDGVRLKKGDFVFKGDAAHMLPQLLQPLIGGLDDVGRS</sequence>
<dbReference type="Gene3D" id="3.40.50.1220">
    <property type="entry name" value="TPP-binding domain"/>
    <property type="match status" value="1"/>
</dbReference>
<dbReference type="InterPro" id="IPR029035">
    <property type="entry name" value="DHS-like_NAD/FAD-binding_dom"/>
</dbReference>
<evidence type="ECO:0000256" key="4">
    <source>
        <dbReference type="PROSITE-ProRule" id="PRU00236"/>
    </source>
</evidence>
<evidence type="ECO:0000256" key="2">
    <source>
        <dbReference type="ARBA" id="ARBA00022679"/>
    </source>
</evidence>
<organism evidence="6 7">
    <name type="scientific">Coniochaeta pulveracea</name>
    <dbReference type="NCBI Taxonomy" id="177199"/>
    <lineage>
        <taxon>Eukaryota</taxon>
        <taxon>Fungi</taxon>
        <taxon>Dikarya</taxon>
        <taxon>Ascomycota</taxon>
        <taxon>Pezizomycotina</taxon>
        <taxon>Sordariomycetes</taxon>
        <taxon>Sordariomycetidae</taxon>
        <taxon>Coniochaetales</taxon>
        <taxon>Coniochaetaceae</taxon>
        <taxon>Coniochaeta</taxon>
    </lineage>
</organism>
<dbReference type="STRING" id="177199.A0A420YN80"/>
<reference evidence="6 7" key="1">
    <citation type="submission" date="2018-08" db="EMBL/GenBank/DDBJ databases">
        <title>Draft genome of the lignicolous fungus Coniochaeta pulveracea.</title>
        <authorList>
            <person name="Borstlap C.J."/>
            <person name="De Witt R.N."/>
            <person name="Botha A."/>
            <person name="Volschenk H."/>
        </authorList>
    </citation>
    <scope>NUCLEOTIDE SEQUENCE [LARGE SCALE GENOMIC DNA]</scope>
    <source>
        <strain evidence="6 7">CAB683</strain>
    </source>
</reference>
<dbReference type="SUPFAM" id="SSF52467">
    <property type="entry name" value="DHS-like NAD/FAD-binding domain"/>
    <property type="match status" value="1"/>
</dbReference>
<dbReference type="GO" id="GO:0070403">
    <property type="term" value="F:NAD+ binding"/>
    <property type="evidence" value="ECO:0007669"/>
    <property type="project" value="InterPro"/>
</dbReference>
<feature type="domain" description="Deacetylase sirtuin-type" evidence="5">
    <location>
        <begin position="27"/>
        <end position="278"/>
    </location>
</feature>
<dbReference type="EMBL" id="QVQW01000002">
    <property type="protein sequence ID" value="RKU49349.1"/>
    <property type="molecule type" value="Genomic_DNA"/>
</dbReference>